<keyword evidence="3" id="KW-1185">Reference proteome</keyword>
<evidence type="ECO:0000313" key="3">
    <source>
        <dbReference type="Proteomes" id="UP001157126"/>
    </source>
</evidence>
<comment type="caution">
    <text evidence="2">The sequence shown here is derived from an EMBL/GenBank/DDBJ whole genome shotgun (WGS) entry which is preliminary data.</text>
</comment>
<dbReference type="PROSITE" id="PS00092">
    <property type="entry name" value="N6_MTASE"/>
    <property type="match status" value="1"/>
</dbReference>
<name>A0ABQ6IVL2_9MICO</name>
<evidence type="ECO:0000313" key="2">
    <source>
        <dbReference type="EMBL" id="GMA40754.1"/>
    </source>
</evidence>
<gene>
    <name evidence="2" type="ORF">GCM10025883_27990</name>
</gene>
<reference evidence="3" key="1">
    <citation type="journal article" date="2019" name="Int. J. Syst. Evol. Microbiol.">
        <title>The Global Catalogue of Microorganisms (GCM) 10K type strain sequencing project: providing services to taxonomists for standard genome sequencing and annotation.</title>
        <authorList>
            <consortium name="The Broad Institute Genomics Platform"/>
            <consortium name="The Broad Institute Genome Sequencing Center for Infectious Disease"/>
            <person name="Wu L."/>
            <person name="Ma J."/>
        </authorList>
    </citation>
    <scope>NUCLEOTIDE SEQUENCE [LARGE SCALE GENOMIC DNA]</scope>
    <source>
        <strain evidence="3">NBRC 113072</strain>
    </source>
</reference>
<dbReference type="InterPro" id="IPR029063">
    <property type="entry name" value="SAM-dependent_MTases_sf"/>
</dbReference>
<dbReference type="Proteomes" id="UP001157126">
    <property type="component" value="Unassembled WGS sequence"/>
</dbReference>
<dbReference type="InterPro" id="IPR025714">
    <property type="entry name" value="Methyltranfer_dom"/>
</dbReference>
<accession>A0ABQ6IVL2</accession>
<dbReference type="RefSeq" id="WP_284304404.1">
    <property type="nucleotide sequence ID" value="NZ_BSUO01000001.1"/>
</dbReference>
<organism evidence="2 3">
    <name type="scientific">Mobilicoccus caccae</name>
    <dbReference type="NCBI Taxonomy" id="1859295"/>
    <lineage>
        <taxon>Bacteria</taxon>
        <taxon>Bacillati</taxon>
        <taxon>Actinomycetota</taxon>
        <taxon>Actinomycetes</taxon>
        <taxon>Micrococcales</taxon>
        <taxon>Dermatophilaceae</taxon>
        <taxon>Mobilicoccus</taxon>
    </lineage>
</organism>
<dbReference type="Gene3D" id="3.40.50.150">
    <property type="entry name" value="Vaccinia Virus protein VP39"/>
    <property type="match status" value="1"/>
</dbReference>
<dbReference type="SUPFAM" id="SSF53335">
    <property type="entry name" value="S-adenosyl-L-methionine-dependent methyltransferases"/>
    <property type="match status" value="1"/>
</dbReference>
<sequence length="223" mass="23901">MGEADVRPRVETMRFGSLRITFDERVLRPRPWTEAQSEWAAELLRHAPAGDVLELCTGAGHIGLLAIVDSDRRLIAVDANPVAVEHARANAADAGLADRVEVRLGRLEEVVASRERFAVVVADPPWVTSAGVADLPEDPESAIDGGHDGLDVARLCVEVVEAHLAVGGAALLQLGTVEQAETIGGWAQDRGVLRPSEMRTFDRGVLVRLDRAATRGEEQAGTP</sequence>
<evidence type="ECO:0000259" key="1">
    <source>
        <dbReference type="Pfam" id="PF13847"/>
    </source>
</evidence>
<proteinExistence type="predicted"/>
<feature type="domain" description="Methyltransferase" evidence="1">
    <location>
        <begin position="51"/>
        <end position="123"/>
    </location>
</feature>
<protein>
    <recommendedName>
        <fullName evidence="1">Methyltransferase domain-containing protein</fullName>
    </recommendedName>
</protein>
<dbReference type="PANTHER" id="PTHR18895:SF74">
    <property type="entry name" value="MTRF1L RELEASE FACTOR GLUTAMINE METHYLTRANSFERASE"/>
    <property type="match status" value="1"/>
</dbReference>
<dbReference type="PANTHER" id="PTHR18895">
    <property type="entry name" value="HEMK METHYLTRANSFERASE"/>
    <property type="match status" value="1"/>
</dbReference>
<dbReference type="InterPro" id="IPR002052">
    <property type="entry name" value="DNA_methylase_N6_adenine_CS"/>
</dbReference>
<dbReference type="Pfam" id="PF13847">
    <property type="entry name" value="Methyltransf_31"/>
    <property type="match status" value="1"/>
</dbReference>
<dbReference type="CDD" id="cd02440">
    <property type="entry name" value="AdoMet_MTases"/>
    <property type="match status" value="1"/>
</dbReference>
<dbReference type="EMBL" id="BSUO01000001">
    <property type="protein sequence ID" value="GMA40754.1"/>
    <property type="molecule type" value="Genomic_DNA"/>
</dbReference>
<dbReference type="InterPro" id="IPR050320">
    <property type="entry name" value="N5-glutamine_MTase"/>
</dbReference>